<sequence>MYIQCPPILTSNIEIHLASLQNTSMQRYCSLHKYNSMAYIYTPADLESLASHKSKKVFRNTHESFEKLLLMIQDYEFFQNSAQYKQREPAVHFAMALSRLPSNGNGAALDKMGMLFGGSNGEIALYKQHFVNCLINYEKNYITWPNFKKEKESSEVIQSEGFPGCVGFIDGSLIPVSQRPPKDGEAYFDRKKGKFSSSWWFFIS</sequence>
<keyword evidence="2" id="KW-1185">Reference proteome</keyword>
<evidence type="ECO:0000313" key="1">
    <source>
        <dbReference type="EMBL" id="MBW0551539.1"/>
    </source>
</evidence>
<accession>A0A9Q3P7Q6</accession>
<protein>
    <recommendedName>
        <fullName evidence="3">DDE Tnp4 domain-containing protein</fullName>
    </recommendedName>
</protein>
<name>A0A9Q3P7Q6_9BASI</name>
<gene>
    <name evidence="1" type="ORF">O181_091254</name>
</gene>
<dbReference type="OrthoDB" id="2506791at2759"/>
<dbReference type="AlphaFoldDB" id="A0A9Q3P7Q6"/>
<comment type="caution">
    <text evidence="1">The sequence shown here is derived from an EMBL/GenBank/DDBJ whole genome shotgun (WGS) entry which is preliminary data.</text>
</comment>
<evidence type="ECO:0000313" key="2">
    <source>
        <dbReference type="Proteomes" id="UP000765509"/>
    </source>
</evidence>
<evidence type="ECO:0008006" key="3">
    <source>
        <dbReference type="Google" id="ProtNLM"/>
    </source>
</evidence>
<dbReference type="EMBL" id="AVOT02057437">
    <property type="protein sequence ID" value="MBW0551539.1"/>
    <property type="molecule type" value="Genomic_DNA"/>
</dbReference>
<reference evidence="1" key="1">
    <citation type="submission" date="2021-03" db="EMBL/GenBank/DDBJ databases">
        <title>Draft genome sequence of rust myrtle Austropuccinia psidii MF-1, a brazilian biotype.</title>
        <authorList>
            <person name="Quecine M.C."/>
            <person name="Pachon D.M.R."/>
            <person name="Bonatelli M.L."/>
            <person name="Correr F.H."/>
            <person name="Franceschini L.M."/>
            <person name="Leite T.F."/>
            <person name="Margarido G.R.A."/>
            <person name="Almeida C.A."/>
            <person name="Ferrarezi J.A."/>
            <person name="Labate C.A."/>
        </authorList>
    </citation>
    <scope>NUCLEOTIDE SEQUENCE</scope>
    <source>
        <strain evidence="1">MF-1</strain>
    </source>
</reference>
<organism evidence="1 2">
    <name type="scientific">Austropuccinia psidii MF-1</name>
    <dbReference type="NCBI Taxonomy" id="1389203"/>
    <lineage>
        <taxon>Eukaryota</taxon>
        <taxon>Fungi</taxon>
        <taxon>Dikarya</taxon>
        <taxon>Basidiomycota</taxon>
        <taxon>Pucciniomycotina</taxon>
        <taxon>Pucciniomycetes</taxon>
        <taxon>Pucciniales</taxon>
        <taxon>Sphaerophragmiaceae</taxon>
        <taxon>Austropuccinia</taxon>
    </lineage>
</organism>
<dbReference type="Proteomes" id="UP000765509">
    <property type="component" value="Unassembled WGS sequence"/>
</dbReference>
<proteinExistence type="predicted"/>